<feature type="domain" description="ABC3 transporter permease C-terminal" evidence="12">
    <location>
        <begin position="175"/>
        <end position="276"/>
    </location>
</feature>
<dbReference type="STRING" id="36849.OXPF_24130"/>
<feature type="transmembrane region" description="Helical" evidence="11">
    <location>
        <begin position="27"/>
        <end position="49"/>
    </location>
</feature>
<keyword evidence="8 10" id="KW-0472">Membrane</keyword>
<dbReference type="InterPro" id="IPR003838">
    <property type="entry name" value="ABC3_permease_C"/>
</dbReference>
<keyword evidence="6 11" id="KW-0812">Transmembrane</keyword>
<dbReference type="PATRIC" id="fig|36849.3.peg.2545"/>
<keyword evidence="5 10" id="KW-0132">Cell division</keyword>
<comment type="similarity">
    <text evidence="2 10">Belongs to the ABC-4 integral membrane protein family. FtsX subfamily.</text>
</comment>
<sequence length="295" mass="32706">MKSIFNNTGYFLKEVKTILKTNLLSNVFSFFSTGLIFFILTMIISCWWISSRAVEVIQGEAEINVYFDEGIGNEAVSKLMENIKAIDGVKDVRLVDENEAYSRMEDILGKDAQILAFFVQNPFSPFLEIKIHLENIDSILKNLNLIENVSYIRDNREILDRIRDISEVLRILGYIVVATVGISTLVIISHIIRSGIYNNRDQINTLRLLGAPGYFIAFPFILEGLLLTAGGAVLAVIVAVIALKYVYAGLSGPLPFIPLPPIEELVLGLSITVILLGAFLGIAGSIFGFVSARDR</sequence>
<evidence type="ECO:0000259" key="12">
    <source>
        <dbReference type="Pfam" id="PF02687"/>
    </source>
</evidence>
<dbReference type="Pfam" id="PF18075">
    <property type="entry name" value="FtsX_ECD"/>
    <property type="match status" value="1"/>
</dbReference>
<feature type="transmembrane region" description="Helical" evidence="11">
    <location>
        <begin position="204"/>
        <end position="222"/>
    </location>
</feature>
<feature type="transmembrane region" description="Helical" evidence="11">
    <location>
        <begin position="171"/>
        <end position="192"/>
    </location>
</feature>
<accession>A0A0P8W8A9</accession>
<evidence type="ECO:0000256" key="7">
    <source>
        <dbReference type="ARBA" id="ARBA00022989"/>
    </source>
</evidence>
<reference evidence="14 15" key="1">
    <citation type="submission" date="2015-09" db="EMBL/GenBank/DDBJ databases">
        <title>Genome sequence of Oxobacter pfennigii DSM 3222.</title>
        <authorList>
            <person name="Poehlein A."/>
            <person name="Bengelsdorf F.R."/>
            <person name="Schiel-Bengelsdorf B."/>
            <person name="Duerre P."/>
            <person name="Daniel R."/>
        </authorList>
    </citation>
    <scope>NUCLEOTIDE SEQUENCE [LARGE SCALE GENOMIC DNA]</scope>
    <source>
        <strain evidence="14 15">DSM 3222</strain>
    </source>
</reference>
<evidence type="ECO:0000256" key="11">
    <source>
        <dbReference type="SAM" id="Phobius"/>
    </source>
</evidence>
<gene>
    <name evidence="14" type="primary">ftsX_1</name>
    <name evidence="14" type="ORF">OXPF_24130</name>
</gene>
<name>A0A0P8W8A9_9CLOT</name>
<organism evidence="14 15">
    <name type="scientific">Oxobacter pfennigii</name>
    <dbReference type="NCBI Taxonomy" id="36849"/>
    <lineage>
        <taxon>Bacteria</taxon>
        <taxon>Bacillati</taxon>
        <taxon>Bacillota</taxon>
        <taxon>Clostridia</taxon>
        <taxon>Eubacteriales</taxon>
        <taxon>Clostridiaceae</taxon>
        <taxon>Oxobacter</taxon>
    </lineage>
</organism>
<evidence type="ECO:0000256" key="1">
    <source>
        <dbReference type="ARBA" id="ARBA00004651"/>
    </source>
</evidence>
<keyword evidence="15" id="KW-1185">Reference proteome</keyword>
<comment type="subcellular location">
    <subcellularLocation>
        <location evidence="1">Cell membrane</location>
        <topology evidence="1">Multi-pass membrane protein</topology>
    </subcellularLocation>
</comment>
<feature type="transmembrane region" description="Helical" evidence="11">
    <location>
        <begin position="267"/>
        <end position="290"/>
    </location>
</feature>
<dbReference type="GO" id="GO:0051301">
    <property type="term" value="P:cell division"/>
    <property type="evidence" value="ECO:0007669"/>
    <property type="project" value="UniProtKB-KW"/>
</dbReference>
<dbReference type="GO" id="GO:0005886">
    <property type="term" value="C:plasma membrane"/>
    <property type="evidence" value="ECO:0007669"/>
    <property type="project" value="UniProtKB-SubCell"/>
</dbReference>
<keyword evidence="9 10" id="KW-0131">Cell cycle</keyword>
<dbReference type="Proteomes" id="UP000050326">
    <property type="component" value="Unassembled WGS sequence"/>
</dbReference>
<dbReference type="PIRSF" id="PIRSF003097">
    <property type="entry name" value="FtsX"/>
    <property type="match status" value="1"/>
</dbReference>
<comment type="function">
    <text evidence="10">Part of the ABC transporter FtsEX involved in asymmetric cellular division facilitating the initiation of sporulation.</text>
</comment>
<dbReference type="EMBL" id="LKET01000032">
    <property type="protein sequence ID" value="KPU44245.1"/>
    <property type="molecule type" value="Genomic_DNA"/>
</dbReference>
<dbReference type="InterPro" id="IPR004513">
    <property type="entry name" value="FtsX"/>
</dbReference>
<dbReference type="Pfam" id="PF02687">
    <property type="entry name" value="FtsX"/>
    <property type="match status" value="1"/>
</dbReference>
<dbReference type="AlphaFoldDB" id="A0A0P8W8A9"/>
<evidence type="ECO:0000256" key="6">
    <source>
        <dbReference type="ARBA" id="ARBA00022692"/>
    </source>
</evidence>
<keyword evidence="4 10" id="KW-1003">Cell membrane</keyword>
<evidence type="ECO:0000313" key="15">
    <source>
        <dbReference type="Proteomes" id="UP000050326"/>
    </source>
</evidence>
<evidence type="ECO:0000256" key="4">
    <source>
        <dbReference type="ARBA" id="ARBA00022475"/>
    </source>
</evidence>
<proteinExistence type="inferred from homology"/>
<feature type="domain" description="FtsX extracellular" evidence="13">
    <location>
        <begin position="62"/>
        <end position="150"/>
    </location>
</feature>
<evidence type="ECO:0000313" key="14">
    <source>
        <dbReference type="EMBL" id="KPU44245.1"/>
    </source>
</evidence>
<dbReference type="RefSeq" id="WP_054875429.1">
    <property type="nucleotide sequence ID" value="NZ_LKET01000032.1"/>
</dbReference>
<keyword evidence="7 11" id="KW-1133">Transmembrane helix</keyword>
<evidence type="ECO:0000256" key="5">
    <source>
        <dbReference type="ARBA" id="ARBA00022618"/>
    </source>
</evidence>
<evidence type="ECO:0000256" key="8">
    <source>
        <dbReference type="ARBA" id="ARBA00023136"/>
    </source>
</evidence>
<dbReference type="PANTHER" id="PTHR47755:SF1">
    <property type="entry name" value="CELL DIVISION PROTEIN FTSX"/>
    <property type="match status" value="1"/>
</dbReference>
<evidence type="ECO:0000256" key="10">
    <source>
        <dbReference type="PIRNR" id="PIRNR003097"/>
    </source>
</evidence>
<evidence type="ECO:0000259" key="13">
    <source>
        <dbReference type="Pfam" id="PF18075"/>
    </source>
</evidence>
<dbReference type="InterPro" id="IPR040690">
    <property type="entry name" value="FtsX_ECD"/>
</dbReference>
<dbReference type="PANTHER" id="PTHR47755">
    <property type="entry name" value="CELL DIVISION PROTEIN FTSX"/>
    <property type="match status" value="1"/>
</dbReference>
<evidence type="ECO:0000256" key="9">
    <source>
        <dbReference type="ARBA" id="ARBA00023306"/>
    </source>
</evidence>
<evidence type="ECO:0000256" key="2">
    <source>
        <dbReference type="ARBA" id="ARBA00007379"/>
    </source>
</evidence>
<dbReference type="OrthoDB" id="1952338at2"/>
<comment type="caution">
    <text evidence="14">The sequence shown here is derived from an EMBL/GenBank/DDBJ whole genome shotgun (WGS) entry which is preliminary data.</text>
</comment>
<protein>
    <recommendedName>
        <fullName evidence="3 10">Cell division protein FtsX</fullName>
    </recommendedName>
</protein>
<evidence type="ECO:0000256" key="3">
    <source>
        <dbReference type="ARBA" id="ARBA00021907"/>
    </source>
</evidence>
<feature type="transmembrane region" description="Helical" evidence="11">
    <location>
        <begin position="229"/>
        <end position="247"/>
    </location>
</feature>
<dbReference type="Gene3D" id="3.30.70.3040">
    <property type="match status" value="1"/>
</dbReference>